<dbReference type="InterPro" id="IPR014729">
    <property type="entry name" value="Rossmann-like_a/b/a_fold"/>
</dbReference>
<dbReference type="InterPro" id="IPR046884">
    <property type="entry name" value="MnmA-like_central"/>
</dbReference>
<proteinExistence type="inferred from homology"/>
<feature type="domain" description="tRNA-specific 2-thiouridylase MnmA-like central" evidence="12">
    <location>
        <begin position="212"/>
        <end position="278"/>
    </location>
</feature>
<evidence type="ECO:0000259" key="11">
    <source>
        <dbReference type="Pfam" id="PF20258"/>
    </source>
</evidence>
<feature type="active site" description="Nucleophile" evidence="10">
    <location>
        <position position="111"/>
    </location>
</feature>
<dbReference type="InterPro" id="IPR004506">
    <property type="entry name" value="MnmA-like"/>
</dbReference>
<name>A0A0X2NKP9_9CORY</name>
<dbReference type="GO" id="GO:0032259">
    <property type="term" value="P:methylation"/>
    <property type="evidence" value="ECO:0007669"/>
    <property type="project" value="UniProtKB-KW"/>
</dbReference>
<accession>A0A0X2NKP9</accession>
<dbReference type="PANTHER" id="PTHR11933:SF5">
    <property type="entry name" value="MITOCHONDRIAL TRNA-SPECIFIC 2-THIOURIDYLASE 1"/>
    <property type="match status" value="1"/>
</dbReference>
<evidence type="ECO:0000256" key="3">
    <source>
        <dbReference type="ARBA" id="ARBA00022679"/>
    </source>
</evidence>
<feature type="binding site" evidence="10">
    <location>
        <begin position="16"/>
        <end position="23"/>
    </location>
    <ligand>
        <name>ATP</name>
        <dbReference type="ChEBI" id="CHEBI:30616"/>
    </ligand>
</feature>
<sequence length="380" mass="40342">MSAERKVTGRMRVVAAMSGGVDSSVAAARALAEGHEVIGVHLALSQSPEAVRAGSRGCCSLEDSADARRVCDSLGIPFYVWDFSDRFKADVIDNFVESYEIGETPNPCLRCNEKIKFEALLDRSIALGFDAVVTGHYAQLHDGVLRRGIDDNKDQSYVLGVLTDEQLAHCMFPVGDTVKPAIRAEAKDLGMGVASKPDSHDICFIPDGRTQAFLGTKIGMRPGIVQSVEGETLAEHDGVYGFTIGQRKGLGLPGPAADGQPRYVTDINASTGTVTVGRKRDLRIGHITADRLKRLDPAKHGETLECEVQVRAHGGVVPATATLTSDAVELELHEPLQGVARGQAAVVYLPDAEGDILIGSGTISATAPWVDDVESGAQSA</sequence>
<keyword evidence="14" id="KW-1185">Reference proteome</keyword>
<evidence type="ECO:0000256" key="8">
    <source>
        <dbReference type="ARBA" id="ARBA00023157"/>
    </source>
</evidence>
<comment type="caution">
    <text evidence="10">Lacks conserved residue(s) required for the propagation of feature annotation.</text>
</comment>
<evidence type="ECO:0000256" key="6">
    <source>
        <dbReference type="ARBA" id="ARBA00022840"/>
    </source>
</evidence>
<dbReference type="GO" id="GO:0000049">
    <property type="term" value="F:tRNA binding"/>
    <property type="evidence" value="ECO:0007669"/>
    <property type="project" value="UniProtKB-KW"/>
</dbReference>
<dbReference type="CDD" id="cd01998">
    <property type="entry name" value="MnmA_TRMU-like"/>
    <property type="match status" value="1"/>
</dbReference>
<evidence type="ECO:0000256" key="7">
    <source>
        <dbReference type="ARBA" id="ARBA00022884"/>
    </source>
</evidence>
<dbReference type="GO" id="GO:0005737">
    <property type="term" value="C:cytoplasm"/>
    <property type="evidence" value="ECO:0007669"/>
    <property type="project" value="UniProtKB-SubCell"/>
</dbReference>
<dbReference type="EC" id="2.8.1.13" evidence="10"/>
<keyword evidence="2 10" id="KW-0820">tRNA-binding</keyword>
<feature type="site" description="Interaction with tRNA" evidence="10">
    <location>
        <position position="343"/>
    </location>
</feature>
<keyword evidence="13" id="KW-0489">Methyltransferase</keyword>
<feature type="site" description="Interaction with tRNA" evidence="10">
    <location>
        <position position="136"/>
    </location>
</feature>
<dbReference type="HAMAP" id="MF_00144">
    <property type="entry name" value="tRNA_thiouridyl_MnmA"/>
    <property type="match status" value="1"/>
</dbReference>
<dbReference type="NCBIfam" id="NF001138">
    <property type="entry name" value="PRK00143.1"/>
    <property type="match status" value="1"/>
</dbReference>
<dbReference type="FunFam" id="3.40.50.620:FF:000057">
    <property type="entry name" value="tRNA-specific 2-thiouridylase MnmA"/>
    <property type="match status" value="1"/>
</dbReference>
<evidence type="ECO:0000256" key="9">
    <source>
        <dbReference type="ARBA" id="ARBA00051542"/>
    </source>
</evidence>
<dbReference type="Proteomes" id="UP000182498">
    <property type="component" value="Unassembled WGS sequence"/>
</dbReference>
<dbReference type="NCBIfam" id="TIGR00420">
    <property type="entry name" value="trmU"/>
    <property type="match status" value="1"/>
</dbReference>
<dbReference type="AlphaFoldDB" id="A0A0X2NKP9"/>
<dbReference type="Pfam" id="PF20259">
    <property type="entry name" value="tRNA_Me_trans_M"/>
    <property type="match status" value="1"/>
</dbReference>
<feature type="region of interest" description="Interaction with tRNA" evidence="10">
    <location>
        <begin position="153"/>
        <end position="155"/>
    </location>
</feature>
<comment type="subcellular location">
    <subcellularLocation>
        <location evidence="10">Cytoplasm</location>
    </subcellularLocation>
</comment>
<dbReference type="Pfam" id="PF20258">
    <property type="entry name" value="tRNA_Me_trans_C"/>
    <property type="match status" value="1"/>
</dbReference>
<comment type="catalytic activity">
    <reaction evidence="9 10">
        <text>S-sulfanyl-L-cysteinyl-[protein] + uridine(34) in tRNA + AH2 + ATP = 2-thiouridine(34) in tRNA + L-cysteinyl-[protein] + A + AMP + diphosphate + H(+)</text>
        <dbReference type="Rhea" id="RHEA:47032"/>
        <dbReference type="Rhea" id="RHEA-COMP:10131"/>
        <dbReference type="Rhea" id="RHEA-COMP:11726"/>
        <dbReference type="Rhea" id="RHEA-COMP:11727"/>
        <dbReference type="Rhea" id="RHEA-COMP:11728"/>
        <dbReference type="ChEBI" id="CHEBI:13193"/>
        <dbReference type="ChEBI" id="CHEBI:15378"/>
        <dbReference type="ChEBI" id="CHEBI:17499"/>
        <dbReference type="ChEBI" id="CHEBI:29950"/>
        <dbReference type="ChEBI" id="CHEBI:30616"/>
        <dbReference type="ChEBI" id="CHEBI:33019"/>
        <dbReference type="ChEBI" id="CHEBI:61963"/>
        <dbReference type="ChEBI" id="CHEBI:65315"/>
        <dbReference type="ChEBI" id="CHEBI:87170"/>
        <dbReference type="ChEBI" id="CHEBI:456215"/>
        <dbReference type="EC" id="2.8.1.13"/>
    </reaction>
</comment>
<comment type="function">
    <text evidence="10">Catalyzes the 2-thiolation of uridine at the wobble position (U34) of tRNA, leading to the formation of s(2)U34.</text>
</comment>
<dbReference type="GO" id="GO:0008168">
    <property type="term" value="F:methyltransferase activity"/>
    <property type="evidence" value="ECO:0007669"/>
    <property type="project" value="UniProtKB-KW"/>
</dbReference>
<dbReference type="SUPFAM" id="SSF52402">
    <property type="entry name" value="Adenine nucleotide alpha hydrolases-like"/>
    <property type="match status" value="1"/>
</dbReference>
<evidence type="ECO:0000259" key="12">
    <source>
        <dbReference type="Pfam" id="PF20259"/>
    </source>
</evidence>
<protein>
    <recommendedName>
        <fullName evidence="10">tRNA-specific 2-thiouridylase MnmA</fullName>
        <ecNumber evidence="10">2.8.1.13</ecNumber>
    </recommendedName>
</protein>
<evidence type="ECO:0000256" key="1">
    <source>
        <dbReference type="ARBA" id="ARBA00022490"/>
    </source>
</evidence>
<dbReference type="Gene3D" id="2.40.30.10">
    <property type="entry name" value="Translation factors"/>
    <property type="match status" value="1"/>
</dbReference>
<dbReference type="PANTHER" id="PTHR11933">
    <property type="entry name" value="TRNA 5-METHYLAMINOMETHYL-2-THIOURIDYLATE -METHYLTRANSFERASE"/>
    <property type="match status" value="1"/>
</dbReference>
<keyword evidence="7 10" id="KW-0694">RNA-binding</keyword>
<evidence type="ECO:0000256" key="10">
    <source>
        <dbReference type="HAMAP-Rule" id="MF_00144"/>
    </source>
</evidence>
<evidence type="ECO:0000313" key="13">
    <source>
        <dbReference type="EMBL" id="CUU66077.1"/>
    </source>
</evidence>
<dbReference type="GO" id="GO:0103016">
    <property type="term" value="F:tRNA-uridine 2-sulfurtransferase activity"/>
    <property type="evidence" value="ECO:0007669"/>
    <property type="project" value="UniProtKB-EC"/>
</dbReference>
<dbReference type="InterPro" id="IPR023382">
    <property type="entry name" value="MnmA-like_central_sf"/>
</dbReference>
<dbReference type="Pfam" id="PF03054">
    <property type="entry name" value="tRNA_Me_trans"/>
    <property type="match status" value="1"/>
</dbReference>
<dbReference type="OMA" id="PFYVWDL"/>
<keyword evidence="8" id="KW-1015">Disulfide bond</keyword>
<evidence type="ECO:0000256" key="4">
    <source>
        <dbReference type="ARBA" id="ARBA00022694"/>
    </source>
</evidence>
<reference evidence="14" key="1">
    <citation type="submission" date="2015-11" db="EMBL/GenBank/DDBJ databases">
        <authorList>
            <person name="Dugat-Bony E."/>
        </authorList>
    </citation>
    <scope>NUCLEOTIDE SEQUENCE [LARGE SCALE GENOMIC DNA]</scope>
    <source>
        <strain evidence="14">Mu292</strain>
    </source>
</reference>
<feature type="domain" description="tRNA-specific 2-thiouridylase MnmA-like C-terminal" evidence="11">
    <location>
        <begin position="286"/>
        <end position="363"/>
    </location>
</feature>
<feature type="active site" description="Cysteine persulfide intermediate" evidence="10">
    <location>
        <position position="203"/>
    </location>
</feature>
<dbReference type="GO" id="GO:0005524">
    <property type="term" value="F:ATP binding"/>
    <property type="evidence" value="ECO:0007669"/>
    <property type="project" value="UniProtKB-KW"/>
</dbReference>
<keyword evidence="1 10" id="KW-0963">Cytoplasm</keyword>
<feature type="binding site" evidence="10">
    <location>
        <position position="42"/>
    </location>
    <ligand>
        <name>ATP</name>
        <dbReference type="ChEBI" id="CHEBI:30616"/>
    </ligand>
</feature>
<comment type="similarity">
    <text evidence="10">Belongs to the MnmA/TRMU family.</text>
</comment>
<organism evidence="13 14">
    <name type="scientific">Corynebacterium variabile</name>
    <dbReference type="NCBI Taxonomy" id="1727"/>
    <lineage>
        <taxon>Bacteria</taxon>
        <taxon>Bacillati</taxon>
        <taxon>Actinomycetota</taxon>
        <taxon>Actinomycetes</taxon>
        <taxon>Mycobacteriales</taxon>
        <taxon>Corynebacteriaceae</taxon>
        <taxon>Corynebacterium</taxon>
    </lineage>
</organism>
<dbReference type="GO" id="GO:0002143">
    <property type="term" value="P:tRNA wobble position uridine thiolation"/>
    <property type="evidence" value="ECO:0007669"/>
    <property type="project" value="TreeGrafter"/>
</dbReference>
<dbReference type="EMBL" id="FAUH01000008">
    <property type="protein sequence ID" value="CUU66077.1"/>
    <property type="molecule type" value="Genomic_DNA"/>
</dbReference>
<evidence type="ECO:0000313" key="14">
    <source>
        <dbReference type="Proteomes" id="UP000182498"/>
    </source>
</evidence>
<keyword evidence="5 10" id="KW-0547">Nucleotide-binding</keyword>
<dbReference type="InterPro" id="IPR046885">
    <property type="entry name" value="MnmA-like_C"/>
</dbReference>
<feature type="binding site" evidence="10">
    <location>
        <position position="135"/>
    </location>
    <ligand>
        <name>ATP</name>
        <dbReference type="ChEBI" id="CHEBI:30616"/>
    </ligand>
</feature>
<keyword evidence="6 10" id="KW-0067">ATP-binding</keyword>
<keyword evidence="3 10" id="KW-0808">Transferase</keyword>
<dbReference type="Gene3D" id="2.30.30.280">
    <property type="entry name" value="Adenine nucleotide alpha hydrolases-like domains"/>
    <property type="match status" value="1"/>
</dbReference>
<dbReference type="Gene3D" id="3.40.50.620">
    <property type="entry name" value="HUPs"/>
    <property type="match status" value="1"/>
</dbReference>
<gene>
    <name evidence="10" type="primary">mnmA</name>
    <name evidence="13" type="ORF">CVAR292_01415</name>
</gene>
<evidence type="ECO:0000256" key="2">
    <source>
        <dbReference type="ARBA" id="ARBA00022555"/>
    </source>
</evidence>
<keyword evidence="4 10" id="KW-0819">tRNA processing</keyword>
<evidence type="ECO:0000256" key="5">
    <source>
        <dbReference type="ARBA" id="ARBA00022741"/>
    </source>
</evidence>